<feature type="domain" description="RNase H type-1" evidence="1">
    <location>
        <begin position="24"/>
        <end position="88"/>
    </location>
</feature>
<dbReference type="AlphaFoldDB" id="A0AAW2BZA4"/>
<dbReference type="GO" id="GO:0003676">
    <property type="term" value="F:nucleic acid binding"/>
    <property type="evidence" value="ECO:0007669"/>
    <property type="project" value="InterPro"/>
</dbReference>
<feature type="non-terminal residue" evidence="2">
    <location>
        <position position="1"/>
    </location>
</feature>
<proteinExistence type="predicted"/>
<comment type="caution">
    <text evidence="2">The sequence shown here is derived from an EMBL/GenBank/DDBJ whole genome shotgun (WGS) entry which is preliminary data.</text>
</comment>
<evidence type="ECO:0000313" key="3">
    <source>
        <dbReference type="Proteomes" id="UP001459277"/>
    </source>
</evidence>
<gene>
    <name evidence="2" type="ORF">SO802_026236</name>
</gene>
<dbReference type="PANTHER" id="PTHR47723">
    <property type="entry name" value="OS05G0353850 PROTEIN"/>
    <property type="match status" value="1"/>
</dbReference>
<sequence>ISKIKKEWKWKAPPQGWYKLNVDDALFKEPRKGGIGSVIRDWNGDVMVALSEILPKVCDVDTIEALVVRKGVCFAVETCFHNVIVESDLVIEDTKVEATFLRAIVFYAYRARSKPCCLL</sequence>
<dbReference type="Pfam" id="PF13456">
    <property type="entry name" value="RVT_3"/>
    <property type="match status" value="1"/>
</dbReference>
<evidence type="ECO:0000313" key="2">
    <source>
        <dbReference type="EMBL" id="KAK9991251.1"/>
    </source>
</evidence>
<organism evidence="2 3">
    <name type="scientific">Lithocarpus litseifolius</name>
    <dbReference type="NCBI Taxonomy" id="425828"/>
    <lineage>
        <taxon>Eukaryota</taxon>
        <taxon>Viridiplantae</taxon>
        <taxon>Streptophyta</taxon>
        <taxon>Embryophyta</taxon>
        <taxon>Tracheophyta</taxon>
        <taxon>Spermatophyta</taxon>
        <taxon>Magnoliopsida</taxon>
        <taxon>eudicotyledons</taxon>
        <taxon>Gunneridae</taxon>
        <taxon>Pentapetalae</taxon>
        <taxon>rosids</taxon>
        <taxon>fabids</taxon>
        <taxon>Fagales</taxon>
        <taxon>Fagaceae</taxon>
        <taxon>Lithocarpus</taxon>
    </lineage>
</organism>
<dbReference type="Proteomes" id="UP001459277">
    <property type="component" value="Unassembled WGS sequence"/>
</dbReference>
<reference evidence="2 3" key="1">
    <citation type="submission" date="2024-01" db="EMBL/GenBank/DDBJ databases">
        <title>A telomere-to-telomere, gap-free genome of sweet tea (Lithocarpus litseifolius).</title>
        <authorList>
            <person name="Zhou J."/>
        </authorList>
    </citation>
    <scope>NUCLEOTIDE SEQUENCE [LARGE SCALE GENOMIC DNA]</scope>
    <source>
        <strain evidence="2">Zhou-2022a</strain>
        <tissue evidence="2">Leaf</tissue>
    </source>
</reference>
<dbReference type="InterPro" id="IPR002156">
    <property type="entry name" value="RNaseH_domain"/>
</dbReference>
<dbReference type="InterPro" id="IPR053151">
    <property type="entry name" value="RNase_H-like"/>
</dbReference>
<accession>A0AAW2BZA4</accession>
<dbReference type="GO" id="GO:0004523">
    <property type="term" value="F:RNA-DNA hybrid ribonuclease activity"/>
    <property type="evidence" value="ECO:0007669"/>
    <property type="project" value="InterPro"/>
</dbReference>
<dbReference type="EMBL" id="JAZDWU010000009">
    <property type="protein sequence ID" value="KAK9991251.1"/>
    <property type="molecule type" value="Genomic_DNA"/>
</dbReference>
<name>A0AAW2BZA4_9ROSI</name>
<protein>
    <recommendedName>
        <fullName evidence="1">RNase H type-1 domain-containing protein</fullName>
    </recommendedName>
</protein>
<keyword evidence="3" id="KW-1185">Reference proteome</keyword>
<dbReference type="PANTHER" id="PTHR47723:SF19">
    <property type="entry name" value="POLYNUCLEOTIDYL TRANSFERASE, RIBONUCLEASE H-LIKE SUPERFAMILY PROTEIN"/>
    <property type="match status" value="1"/>
</dbReference>
<evidence type="ECO:0000259" key="1">
    <source>
        <dbReference type="Pfam" id="PF13456"/>
    </source>
</evidence>